<dbReference type="AlphaFoldDB" id="A0A1I2CMS1"/>
<gene>
    <name evidence="1" type="ORF">SAMN05421541_10392</name>
</gene>
<keyword evidence="2" id="KW-1185">Reference proteome</keyword>
<dbReference type="STRING" id="35752.SAMN05421541_10392"/>
<dbReference type="RefSeq" id="WP_203779059.1">
    <property type="nucleotide sequence ID" value="NZ_BOMT01000009.1"/>
</dbReference>
<reference evidence="1 2" key="1">
    <citation type="submission" date="2016-10" db="EMBL/GenBank/DDBJ databases">
        <authorList>
            <person name="de Groot N.N."/>
        </authorList>
    </citation>
    <scope>NUCLEOTIDE SEQUENCE [LARGE SCALE GENOMIC DNA]</scope>
    <source>
        <strain evidence="1 2">DSM 43019</strain>
    </source>
</reference>
<accession>A0A1I2CMS1</accession>
<sequence>MLINGAGGSIGAHAVQIARAMGGHVTAVDHRSKEDFVRRIGAQDFHDYTAGDVTATGRRYDVIFDMVAGGPYRRLIGMLEPGGRYLNGNPRLSVLFRSKVLDRRTAIVTFAPETAEALATLTAMIERGEIRPIVDRVLPMSSAADAHRLVESEQRLGAIVISLDDIVIPLDD</sequence>
<protein>
    <submittedName>
        <fullName evidence="1">Zinc-binding dehydrogenase</fullName>
    </submittedName>
</protein>
<dbReference type="PANTHER" id="PTHR11695:SF294">
    <property type="entry name" value="RETICULON-4-INTERACTING PROTEIN 1, MITOCHONDRIAL"/>
    <property type="match status" value="1"/>
</dbReference>
<evidence type="ECO:0000313" key="1">
    <source>
        <dbReference type="EMBL" id="SFE69568.1"/>
    </source>
</evidence>
<dbReference type="Proteomes" id="UP000199645">
    <property type="component" value="Unassembled WGS sequence"/>
</dbReference>
<dbReference type="Gene3D" id="3.40.50.720">
    <property type="entry name" value="NAD(P)-binding Rossmann-like Domain"/>
    <property type="match status" value="1"/>
</dbReference>
<organism evidence="1 2">
    <name type="scientific">Actinoplanes philippinensis</name>
    <dbReference type="NCBI Taxonomy" id="35752"/>
    <lineage>
        <taxon>Bacteria</taxon>
        <taxon>Bacillati</taxon>
        <taxon>Actinomycetota</taxon>
        <taxon>Actinomycetes</taxon>
        <taxon>Micromonosporales</taxon>
        <taxon>Micromonosporaceae</taxon>
        <taxon>Actinoplanes</taxon>
    </lineage>
</organism>
<proteinExistence type="predicted"/>
<dbReference type="Gene3D" id="3.90.180.10">
    <property type="entry name" value="Medium-chain alcohol dehydrogenases, catalytic domain"/>
    <property type="match status" value="1"/>
</dbReference>
<dbReference type="EMBL" id="FONV01000003">
    <property type="protein sequence ID" value="SFE69568.1"/>
    <property type="molecule type" value="Genomic_DNA"/>
</dbReference>
<dbReference type="InterPro" id="IPR036291">
    <property type="entry name" value="NAD(P)-bd_dom_sf"/>
</dbReference>
<dbReference type="PANTHER" id="PTHR11695">
    <property type="entry name" value="ALCOHOL DEHYDROGENASE RELATED"/>
    <property type="match status" value="1"/>
</dbReference>
<dbReference type="Pfam" id="PF13602">
    <property type="entry name" value="ADH_zinc_N_2"/>
    <property type="match status" value="1"/>
</dbReference>
<evidence type="ECO:0000313" key="2">
    <source>
        <dbReference type="Proteomes" id="UP000199645"/>
    </source>
</evidence>
<dbReference type="SUPFAM" id="SSF51735">
    <property type="entry name" value="NAD(P)-binding Rossmann-fold domains"/>
    <property type="match status" value="1"/>
</dbReference>
<dbReference type="InterPro" id="IPR050700">
    <property type="entry name" value="YIM1/Zinc_Alcohol_DH_Fams"/>
</dbReference>
<name>A0A1I2CMS1_9ACTN</name>